<dbReference type="Pfam" id="PF05786">
    <property type="entry name" value="Cnd2"/>
    <property type="match status" value="1"/>
</dbReference>
<evidence type="ECO:0000256" key="1">
    <source>
        <dbReference type="ARBA" id="ARBA00004286"/>
    </source>
</evidence>
<comment type="subcellular location">
    <subcellularLocation>
        <location evidence="1">Chromosome</location>
    </subcellularLocation>
    <subcellularLocation>
        <location evidence="2">Cytoplasm</location>
    </subcellularLocation>
</comment>
<keyword evidence="13" id="KW-1185">Reference proteome</keyword>
<name>F6QSH0_CIOIN</name>
<evidence type="ECO:0000256" key="8">
    <source>
        <dbReference type="ARBA" id="ARBA00022776"/>
    </source>
</evidence>
<dbReference type="EMBL" id="EAAA01000610">
    <property type="status" value="NOT_ANNOTATED_CDS"/>
    <property type="molecule type" value="Genomic_DNA"/>
</dbReference>
<protein>
    <recommendedName>
        <fullName evidence="4">Condensin complex subunit 2</fullName>
    </recommendedName>
</protein>
<evidence type="ECO:0000256" key="11">
    <source>
        <dbReference type="SAM" id="MobiDB-lite"/>
    </source>
</evidence>
<feature type="compositionally biased region" description="Acidic residues" evidence="11">
    <location>
        <begin position="143"/>
        <end position="154"/>
    </location>
</feature>
<sequence length="709" mass="79368">MRRKSKRRSIIGEKAGSIPCSIIENQEQSRHRRHSRGGSRNLKISKTATVEGTAERRWTKDELCQHYAQCMKLHQENKINHKNAFDLKLIEHMGEMILKDGSLNFRVAGGTIIAGAKIYASRVDAIHSDIYRVLSSLGSGEKDDAEPDDGETDSQEPKSKKRKKNSKILETNEANLRLNMINTCVAVDGIDRKHNTAIDAASCDSLKFNNMPISDDGTTLLFDYDFSSASDADMPTEENTSEVFWELHKSLPQQTLMNNVPLCETFKNTSNINVSDIEISIYSIKAMFNLDQEIKKTAEKASESLSENEEIQDDFSCAAADDVNKNPNFSTADDNIFAESNNDNNNEAMEDTVFETLPLPSATTPMDTTLTPAQLNAVSPGDYSYFKQSNVLSVFEGNQHWNRHKSKRTSARASSSIRLKKIVFSDFLALFSEDDDADDTVVKKKVKIVLEKLTMKKINFSGLTVSNSDKQVVCNIRCASDEPCQQIVESSFEGELLNRNAKCTKDLVLRKQNRQKSSLATCIIKDNDDFLGNEDQTQIGFPNYTASDSVFPDFTQNNSHHQAGQAPDANNGDYTALLEGDHLISQPRKVEKIPIGFAKRAKRIDVKRLKGAMWSLLHKPTTERLPAPEHQDETITNETDDSQPADNEKNDDFMFSDLYKKLPSNMSESLSENLSVPLAFTCLLHLANEKQLKISHLTTLSDLKISHGL</sequence>
<feature type="region of interest" description="Disordered" evidence="11">
    <location>
        <begin position="138"/>
        <end position="167"/>
    </location>
</feature>
<evidence type="ECO:0000256" key="7">
    <source>
        <dbReference type="ARBA" id="ARBA00022618"/>
    </source>
</evidence>
<feature type="compositionally biased region" description="Polar residues" evidence="11">
    <location>
        <begin position="550"/>
        <end position="562"/>
    </location>
</feature>
<evidence type="ECO:0000256" key="6">
    <source>
        <dbReference type="ARBA" id="ARBA00022490"/>
    </source>
</evidence>
<dbReference type="GO" id="GO:0005737">
    <property type="term" value="C:cytoplasm"/>
    <property type="evidence" value="ECO:0007669"/>
    <property type="project" value="UniProtKB-SubCell"/>
</dbReference>
<dbReference type="HOGENOM" id="CLU_010510_1_0_1"/>
<proteinExistence type="inferred from homology"/>
<dbReference type="FunCoup" id="F6QSH0">
    <property type="interactions" value="68"/>
</dbReference>
<keyword evidence="10" id="KW-0131">Cell cycle</keyword>
<comment type="similarity">
    <text evidence="3">Belongs to the CND2 (condensin subunit 2) family.</text>
</comment>
<feature type="compositionally biased region" description="Basic and acidic residues" evidence="11">
    <location>
        <begin position="620"/>
        <end position="633"/>
    </location>
</feature>
<dbReference type="GO" id="GO:0000796">
    <property type="term" value="C:condensin complex"/>
    <property type="evidence" value="ECO:0000318"/>
    <property type="project" value="GO_Central"/>
</dbReference>
<feature type="region of interest" description="Disordered" evidence="11">
    <location>
        <begin position="620"/>
        <end position="650"/>
    </location>
</feature>
<dbReference type="OMA" id="FRKTCAD"/>
<reference evidence="12" key="3">
    <citation type="submission" date="2025-08" db="UniProtKB">
        <authorList>
            <consortium name="Ensembl"/>
        </authorList>
    </citation>
    <scope>IDENTIFICATION</scope>
</reference>
<dbReference type="GeneTree" id="ENSGT00390000004149"/>
<evidence type="ECO:0000256" key="2">
    <source>
        <dbReference type="ARBA" id="ARBA00004496"/>
    </source>
</evidence>
<evidence type="ECO:0000256" key="5">
    <source>
        <dbReference type="ARBA" id="ARBA00022454"/>
    </source>
</evidence>
<evidence type="ECO:0000313" key="12">
    <source>
        <dbReference type="Ensembl" id="ENSCINP00000013216.3"/>
    </source>
</evidence>
<keyword evidence="9" id="KW-0226">DNA condensation</keyword>
<accession>F6QSH0</accession>
<evidence type="ECO:0000256" key="3">
    <source>
        <dbReference type="ARBA" id="ARBA00009471"/>
    </source>
</evidence>
<dbReference type="InParanoid" id="F6QSH0"/>
<reference evidence="12" key="4">
    <citation type="submission" date="2025-09" db="UniProtKB">
        <authorList>
            <consortium name="Ensembl"/>
        </authorList>
    </citation>
    <scope>IDENTIFICATION</scope>
</reference>
<evidence type="ECO:0000256" key="4">
    <source>
        <dbReference type="ARBA" id="ARBA00016065"/>
    </source>
</evidence>
<evidence type="ECO:0000256" key="10">
    <source>
        <dbReference type="ARBA" id="ARBA00023306"/>
    </source>
</evidence>
<reference evidence="12" key="2">
    <citation type="journal article" date="2008" name="Genome Biol.">
        <title>Improved genome assembly and evidence-based global gene model set for the chordate Ciona intestinalis: new insight into intron and operon populations.</title>
        <authorList>
            <person name="Satou Y."/>
            <person name="Mineta K."/>
            <person name="Ogasawara M."/>
            <person name="Sasakura Y."/>
            <person name="Shoguchi E."/>
            <person name="Ueno K."/>
            <person name="Yamada L."/>
            <person name="Matsumoto J."/>
            <person name="Wasserscheid J."/>
            <person name="Dewar K."/>
            <person name="Wiley G.B."/>
            <person name="Macmil S.L."/>
            <person name="Roe B.A."/>
            <person name="Zeller R.W."/>
            <person name="Hastings K.E."/>
            <person name="Lemaire P."/>
            <person name="Lindquist E."/>
            <person name="Endo T."/>
            <person name="Hotta K."/>
            <person name="Inaba K."/>
        </authorList>
    </citation>
    <scope>NUCLEOTIDE SEQUENCE [LARGE SCALE GENOMIC DNA]</scope>
    <source>
        <strain evidence="12">wild type</strain>
    </source>
</reference>
<dbReference type="GO" id="GO:0003682">
    <property type="term" value="F:chromatin binding"/>
    <property type="evidence" value="ECO:0000318"/>
    <property type="project" value="GO_Central"/>
</dbReference>
<dbReference type="GO" id="GO:0051301">
    <property type="term" value="P:cell division"/>
    <property type="evidence" value="ECO:0007669"/>
    <property type="project" value="UniProtKB-KW"/>
</dbReference>
<dbReference type="PANTHER" id="PTHR13108:SF9">
    <property type="entry name" value="CONDENSIN COMPLEX SUBUNIT 2"/>
    <property type="match status" value="1"/>
</dbReference>
<keyword evidence="7" id="KW-0132">Cell division</keyword>
<evidence type="ECO:0000256" key="9">
    <source>
        <dbReference type="ARBA" id="ARBA00023067"/>
    </source>
</evidence>
<keyword evidence="6" id="KW-0963">Cytoplasm</keyword>
<dbReference type="Ensembl" id="ENSCINT00000013216.3">
    <property type="protein sequence ID" value="ENSCINP00000013216.3"/>
    <property type="gene ID" value="ENSCING00000006416.3"/>
</dbReference>
<dbReference type="AlphaFoldDB" id="F6QSH0"/>
<reference evidence="13" key="1">
    <citation type="journal article" date="2002" name="Science">
        <title>The draft genome of Ciona intestinalis: insights into chordate and vertebrate origins.</title>
        <authorList>
            <person name="Dehal P."/>
            <person name="Satou Y."/>
            <person name="Campbell R.K."/>
            <person name="Chapman J."/>
            <person name="Degnan B."/>
            <person name="De Tomaso A."/>
            <person name="Davidson B."/>
            <person name="Di Gregorio A."/>
            <person name="Gelpke M."/>
            <person name="Goodstein D.M."/>
            <person name="Harafuji N."/>
            <person name="Hastings K.E."/>
            <person name="Ho I."/>
            <person name="Hotta K."/>
            <person name="Huang W."/>
            <person name="Kawashima T."/>
            <person name="Lemaire P."/>
            <person name="Martinez D."/>
            <person name="Meinertzhagen I.A."/>
            <person name="Necula S."/>
            <person name="Nonaka M."/>
            <person name="Putnam N."/>
            <person name="Rash S."/>
            <person name="Saiga H."/>
            <person name="Satake M."/>
            <person name="Terry A."/>
            <person name="Yamada L."/>
            <person name="Wang H.G."/>
            <person name="Awazu S."/>
            <person name="Azumi K."/>
            <person name="Boore J."/>
            <person name="Branno M."/>
            <person name="Chin-Bow S."/>
            <person name="DeSantis R."/>
            <person name="Doyle S."/>
            <person name="Francino P."/>
            <person name="Keys D.N."/>
            <person name="Haga S."/>
            <person name="Hayashi H."/>
            <person name="Hino K."/>
            <person name="Imai K.S."/>
            <person name="Inaba K."/>
            <person name="Kano S."/>
            <person name="Kobayashi K."/>
            <person name="Kobayashi M."/>
            <person name="Lee B.I."/>
            <person name="Makabe K.W."/>
            <person name="Manohar C."/>
            <person name="Matassi G."/>
            <person name="Medina M."/>
            <person name="Mochizuki Y."/>
            <person name="Mount S."/>
            <person name="Morishita T."/>
            <person name="Miura S."/>
            <person name="Nakayama A."/>
            <person name="Nishizaka S."/>
            <person name="Nomoto H."/>
            <person name="Ohta F."/>
            <person name="Oishi K."/>
            <person name="Rigoutsos I."/>
            <person name="Sano M."/>
            <person name="Sasaki A."/>
            <person name="Sasakura Y."/>
            <person name="Shoguchi E."/>
            <person name="Shin-i T."/>
            <person name="Spagnuolo A."/>
            <person name="Stainier D."/>
            <person name="Suzuki M.M."/>
            <person name="Tassy O."/>
            <person name="Takatori N."/>
            <person name="Tokuoka M."/>
            <person name="Yagi K."/>
            <person name="Yoshizaki F."/>
            <person name="Wada S."/>
            <person name="Zhang C."/>
            <person name="Hyatt P.D."/>
            <person name="Larimer F."/>
            <person name="Detter C."/>
            <person name="Doggett N."/>
            <person name="Glavina T."/>
            <person name="Hawkins T."/>
            <person name="Richardson P."/>
            <person name="Lucas S."/>
            <person name="Kohara Y."/>
            <person name="Levine M."/>
            <person name="Satoh N."/>
            <person name="Rokhsar D.S."/>
        </authorList>
    </citation>
    <scope>NUCLEOTIDE SEQUENCE [LARGE SCALE GENOMIC DNA]</scope>
</reference>
<dbReference type="Proteomes" id="UP000008144">
    <property type="component" value="Chromosome 10"/>
</dbReference>
<keyword evidence="8" id="KW-0498">Mitosis</keyword>
<dbReference type="GO" id="GO:0007076">
    <property type="term" value="P:mitotic chromosome condensation"/>
    <property type="evidence" value="ECO:0000318"/>
    <property type="project" value="GO_Central"/>
</dbReference>
<feature type="region of interest" description="Disordered" evidence="11">
    <location>
        <begin position="550"/>
        <end position="573"/>
    </location>
</feature>
<evidence type="ECO:0000313" key="13">
    <source>
        <dbReference type="Proteomes" id="UP000008144"/>
    </source>
</evidence>
<organism evidence="12 13">
    <name type="scientific">Ciona intestinalis</name>
    <name type="common">Transparent sea squirt</name>
    <name type="synonym">Ascidia intestinalis</name>
    <dbReference type="NCBI Taxonomy" id="7719"/>
    <lineage>
        <taxon>Eukaryota</taxon>
        <taxon>Metazoa</taxon>
        <taxon>Chordata</taxon>
        <taxon>Tunicata</taxon>
        <taxon>Ascidiacea</taxon>
        <taxon>Phlebobranchia</taxon>
        <taxon>Cionidae</taxon>
        <taxon>Ciona</taxon>
    </lineage>
</organism>
<keyword evidence="5" id="KW-0158">Chromosome</keyword>
<dbReference type="PANTHER" id="PTHR13108">
    <property type="entry name" value="CONDENSIN COMPLEX SUBUNIT 2"/>
    <property type="match status" value="1"/>
</dbReference>
<dbReference type="InterPro" id="IPR022816">
    <property type="entry name" value="Condensin_barren_su2"/>
</dbReference>
<dbReference type="STRING" id="7719.ENSCINP00000013216"/>